<dbReference type="Proteomes" id="UP001261871">
    <property type="component" value="Unassembled WGS sequence"/>
</dbReference>
<dbReference type="InterPro" id="IPR016181">
    <property type="entry name" value="Acyl_CoA_acyltransferase"/>
</dbReference>
<organism evidence="2 3">
    <name type="scientific">Flavobacterium granuli</name>
    <dbReference type="NCBI Taxonomy" id="280093"/>
    <lineage>
        <taxon>Bacteria</taxon>
        <taxon>Pseudomonadati</taxon>
        <taxon>Bacteroidota</taxon>
        <taxon>Flavobacteriia</taxon>
        <taxon>Flavobacteriales</taxon>
        <taxon>Flavobacteriaceae</taxon>
        <taxon>Flavobacterium</taxon>
    </lineage>
</organism>
<dbReference type="SUPFAM" id="SSF55729">
    <property type="entry name" value="Acyl-CoA N-acyltransferases (Nat)"/>
    <property type="match status" value="1"/>
</dbReference>
<proteinExistence type="predicted"/>
<dbReference type="EMBL" id="JAVDTX010000003">
    <property type="protein sequence ID" value="MDR6845048.1"/>
    <property type="molecule type" value="Genomic_DNA"/>
</dbReference>
<protein>
    <recommendedName>
        <fullName evidence="1">N-acetyltransferase domain-containing protein</fullName>
    </recommendedName>
</protein>
<comment type="caution">
    <text evidence="2">The sequence shown here is derived from an EMBL/GenBank/DDBJ whole genome shotgun (WGS) entry which is preliminary data.</text>
</comment>
<dbReference type="RefSeq" id="WP_310005965.1">
    <property type="nucleotide sequence ID" value="NZ_JAVDTX010000003.1"/>
</dbReference>
<name>A0ABU1S1Z3_9FLAO</name>
<reference evidence="2 3" key="1">
    <citation type="submission" date="2023-07" db="EMBL/GenBank/DDBJ databases">
        <title>Sorghum-associated microbial communities from plants grown in Nebraska, USA.</title>
        <authorList>
            <person name="Schachtman D."/>
        </authorList>
    </citation>
    <scope>NUCLEOTIDE SEQUENCE [LARGE SCALE GENOMIC DNA]</scope>
    <source>
        <strain evidence="2 3">BE124</strain>
    </source>
</reference>
<evidence type="ECO:0000313" key="3">
    <source>
        <dbReference type="Proteomes" id="UP001261871"/>
    </source>
</evidence>
<dbReference type="InterPro" id="IPR000182">
    <property type="entry name" value="GNAT_dom"/>
</dbReference>
<keyword evidence="3" id="KW-1185">Reference proteome</keyword>
<gene>
    <name evidence="2" type="ORF">J2W95_001747</name>
</gene>
<accession>A0ABU1S1Z3</accession>
<feature type="domain" description="N-acetyltransferase" evidence="1">
    <location>
        <begin position="4"/>
        <end position="155"/>
    </location>
</feature>
<sequence>MKIIQTGVITLEQKESLFELWNAEYPERIGYKDLPEFEDYLDGLLSVKHYLLVDHLNQISGWAFTFVREEEDWFGIIINSKIQGKRFGTILLDELKRNTSVLNGWATDHQNDIKRNKEPYMSPLEFYAKNGFIVDQNIRMENDKISAIKIRWDRA</sequence>
<evidence type="ECO:0000259" key="1">
    <source>
        <dbReference type="PROSITE" id="PS51186"/>
    </source>
</evidence>
<dbReference type="PROSITE" id="PS51186">
    <property type="entry name" value="GNAT"/>
    <property type="match status" value="1"/>
</dbReference>
<evidence type="ECO:0000313" key="2">
    <source>
        <dbReference type="EMBL" id="MDR6845048.1"/>
    </source>
</evidence>
<dbReference type="Gene3D" id="3.40.630.30">
    <property type="match status" value="1"/>
</dbReference>